<dbReference type="GO" id="GO:0006520">
    <property type="term" value="P:amino acid metabolic process"/>
    <property type="evidence" value="ECO:0007669"/>
    <property type="project" value="InterPro"/>
</dbReference>
<dbReference type="EC" id="2.6.1.-" evidence="6"/>
<dbReference type="STRING" id="84698.SAMN04488528_1001144"/>
<gene>
    <name evidence="8" type="ORF">SAMN04488528_1001144</name>
</gene>
<dbReference type="AlphaFoldDB" id="A0A1I0V4M8"/>
<evidence type="ECO:0000256" key="1">
    <source>
        <dbReference type="ARBA" id="ARBA00001933"/>
    </source>
</evidence>
<dbReference type="Gene3D" id="3.40.640.10">
    <property type="entry name" value="Type I PLP-dependent aspartate aminotransferase-like (Major domain)"/>
    <property type="match status" value="1"/>
</dbReference>
<dbReference type="InterPro" id="IPR004838">
    <property type="entry name" value="NHTrfase_class1_PyrdxlP-BS"/>
</dbReference>
<dbReference type="EMBL" id="FOKI01000001">
    <property type="protein sequence ID" value="SFA71007.1"/>
    <property type="molecule type" value="Genomic_DNA"/>
</dbReference>
<keyword evidence="5" id="KW-0663">Pyridoxal phosphate</keyword>
<evidence type="ECO:0000256" key="5">
    <source>
        <dbReference type="ARBA" id="ARBA00022898"/>
    </source>
</evidence>
<dbReference type="InterPro" id="IPR015421">
    <property type="entry name" value="PyrdxlP-dep_Trfase_major"/>
</dbReference>
<dbReference type="InterPro" id="IPR015422">
    <property type="entry name" value="PyrdxlP-dep_Trfase_small"/>
</dbReference>
<evidence type="ECO:0000259" key="7">
    <source>
        <dbReference type="Pfam" id="PF00155"/>
    </source>
</evidence>
<dbReference type="PANTHER" id="PTHR46383">
    <property type="entry name" value="ASPARTATE AMINOTRANSFERASE"/>
    <property type="match status" value="1"/>
</dbReference>
<evidence type="ECO:0000313" key="9">
    <source>
        <dbReference type="Proteomes" id="UP000198619"/>
    </source>
</evidence>
<dbReference type="Proteomes" id="UP000198619">
    <property type="component" value="Unassembled WGS sequence"/>
</dbReference>
<keyword evidence="3 6" id="KW-0032">Aminotransferase</keyword>
<dbReference type="InterPro" id="IPR015424">
    <property type="entry name" value="PyrdxlP-dep_Trfase"/>
</dbReference>
<evidence type="ECO:0000256" key="6">
    <source>
        <dbReference type="RuleBase" id="RU000481"/>
    </source>
</evidence>
<dbReference type="NCBIfam" id="NF005744">
    <property type="entry name" value="PRK07568.1"/>
    <property type="match status" value="1"/>
</dbReference>
<proteinExistence type="inferred from homology"/>
<organism evidence="8 9">
    <name type="scientific">Clostridium frigidicarnis</name>
    <dbReference type="NCBI Taxonomy" id="84698"/>
    <lineage>
        <taxon>Bacteria</taxon>
        <taxon>Bacillati</taxon>
        <taxon>Bacillota</taxon>
        <taxon>Clostridia</taxon>
        <taxon>Eubacteriales</taxon>
        <taxon>Clostridiaceae</taxon>
        <taxon>Clostridium</taxon>
    </lineage>
</organism>
<dbReference type="InterPro" id="IPR050596">
    <property type="entry name" value="AspAT/PAT-like"/>
</dbReference>
<protein>
    <recommendedName>
        <fullName evidence="6">Aminotransferase</fullName>
        <ecNumber evidence="6">2.6.1.-</ecNumber>
    </recommendedName>
</protein>
<dbReference type="SUPFAM" id="SSF53383">
    <property type="entry name" value="PLP-dependent transferases"/>
    <property type="match status" value="1"/>
</dbReference>
<evidence type="ECO:0000313" key="8">
    <source>
        <dbReference type="EMBL" id="SFA71007.1"/>
    </source>
</evidence>
<keyword evidence="9" id="KW-1185">Reference proteome</keyword>
<dbReference type="GO" id="GO:0030170">
    <property type="term" value="F:pyridoxal phosphate binding"/>
    <property type="evidence" value="ECO:0007669"/>
    <property type="project" value="InterPro"/>
</dbReference>
<dbReference type="CDD" id="cd00609">
    <property type="entry name" value="AAT_like"/>
    <property type="match status" value="1"/>
</dbReference>
<dbReference type="GO" id="GO:0008483">
    <property type="term" value="F:transaminase activity"/>
    <property type="evidence" value="ECO:0007669"/>
    <property type="project" value="UniProtKB-KW"/>
</dbReference>
<keyword evidence="4 6" id="KW-0808">Transferase</keyword>
<dbReference type="OrthoDB" id="9802328at2"/>
<dbReference type="InterPro" id="IPR004839">
    <property type="entry name" value="Aminotransferase_I/II_large"/>
</dbReference>
<evidence type="ECO:0000256" key="2">
    <source>
        <dbReference type="ARBA" id="ARBA00007441"/>
    </source>
</evidence>
<accession>A0A1I0V4M8</accession>
<dbReference type="Gene3D" id="3.90.1150.10">
    <property type="entry name" value="Aspartate Aminotransferase, domain 1"/>
    <property type="match status" value="1"/>
</dbReference>
<comment type="similarity">
    <text evidence="2 6">Belongs to the class-I pyridoxal-phosphate-dependent aminotransferase family.</text>
</comment>
<evidence type="ECO:0000256" key="4">
    <source>
        <dbReference type="ARBA" id="ARBA00022679"/>
    </source>
</evidence>
<feature type="domain" description="Aminotransferase class I/classII large" evidence="7">
    <location>
        <begin position="31"/>
        <end position="385"/>
    </location>
</feature>
<dbReference type="PROSITE" id="PS00105">
    <property type="entry name" value="AA_TRANSFER_CLASS_1"/>
    <property type="match status" value="1"/>
</dbReference>
<reference evidence="8 9" key="1">
    <citation type="submission" date="2016-10" db="EMBL/GenBank/DDBJ databases">
        <authorList>
            <person name="de Groot N.N."/>
        </authorList>
    </citation>
    <scope>NUCLEOTIDE SEQUENCE [LARGE SCALE GENOMIC DNA]</scope>
    <source>
        <strain evidence="8 9">DSM 12271</strain>
    </source>
</reference>
<evidence type="ECO:0000256" key="3">
    <source>
        <dbReference type="ARBA" id="ARBA00022576"/>
    </source>
</evidence>
<dbReference type="Pfam" id="PF00155">
    <property type="entry name" value="Aminotran_1_2"/>
    <property type="match status" value="1"/>
</dbReference>
<dbReference type="RefSeq" id="WP_090037736.1">
    <property type="nucleotide sequence ID" value="NZ_FOKI01000001.1"/>
</dbReference>
<sequence>MKLSKRIESMQFSPIRKLAPFAAEARKNGKKVYGLNIGQPDIETPREFFEAINNFDEKVLAYAGSQGIDDLLQSFINYYKGWNINFEKDELMITYGGSEAIMFSLMAICDVGDEIIIPEPFYTNYNGFSQCAGVNVVSFTTKAEEGFHLPKKEEITSKITDKTRAILVSNPGNPTGVVYTEEEIRLLADISKEYNLYLIADEVYREFVYDNLKYTSALYMEDVQDRVILIDSISKRYSACGARIGLVASKNKVLIHQILKLCQSRLCVPTIEQIAAANLINTPESYFKEVKNEYDKRRNILFDGLMKIDGVVCKKPTGAFYVMAKLPIDNADDFAKWMLTDFSYDDKTVMVAPAEGFYGTKGAGKSEVRLSYCIKSDELEDAMKVLKYGLEEYKKIENSRCEAASCKCL</sequence>
<comment type="cofactor">
    <cofactor evidence="1 6">
        <name>pyridoxal 5'-phosphate</name>
        <dbReference type="ChEBI" id="CHEBI:597326"/>
    </cofactor>
</comment>
<name>A0A1I0V4M8_9CLOT</name>